<organism evidence="1 2">
    <name type="scientific">Vitis vinifera</name>
    <name type="common">Grape</name>
    <dbReference type="NCBI Taxonomy" id="29760"/>
    <lineage>
        <taxon>Eukaryota</taxon>
        <taxon>Viridiplantae</taxon>
        <taxon>Streptophyta</taxon>
        <taxon>Embryophyta</taxon>
        <taxon>Tracheophyta</taxon>
        <taxon>Spermatophyta</taxon>
        <taxon>Magnoliopsida</taxon>
        <taxon>eudicotyledons</taxon>
        <taxon>Gunneridae</taxon>
        <taxon>Pentapetalae</taxon>
        <taxon>rosids</taxon>
        <taxon>Vitales</taxon>
        <taxon>Vitaceae</taxon>
        <taxon>Viteae</taxon>
        <taxon>Vitis</taxon>
    </lineage>
</organism>
<dbReference type="EMBL" id="QGNW01000055">
    <property type="protein sequence ID" value="RVX05631.1"/>
    <property type="molecule type" value="Genomic_DNA"/>
</dbReference>
<evidence type="ECO:0000313" key="2">
    <source>
        <dbReference type="Proteomes" id="UP000288805"/>
    </source>
</evidence>
<gene>
    <name evidence="1" type="ORF">CK203_027352</name>
</gene>
<dbReference type="Proteomes" id="UP000288805">
    <property type="component" value="Unassembled WGS sequence"/>
</dbReference>
<comment type="caution">
    <text evidence="1">The sequence shown here is derived from an EMBL/GenBank/DDBJ whole genome shotgun (WGS) entry which is preliminary data.</text>
</comment>
<dbReference type="AlphaFoldDB" id="A0A438J9I7"/>
<sequence>MYEKRSGCCGSCPSFVWCPLGFSRNCKEGLTELEGPFVGKKRKKIWKSIPLYIFWIVWKERNRLAFRGGVLAIQKLKNSFICNLWCWARMYIGGEPLSILGFLEWLATRKIVPELLDIVILSVNVEKSELPIGIVKEHMDVLASMCGCYCHPPTLNEEEGVGGVKWLMVCASKPPHGPEIRSFQVLALGGGSHPWRKNHLAKEAEDLAIKFR</sequence>
<accession>A0A438J9I7</accession>
<protein>
    <submittedName>
        <fullName evidence="1">Uncharacterized protein</fullName>
    </submittedName>
</protein>
<reference evidence="1 2" key="1">
    <citation type="journal article" date="2018" name="PLoS Genet.">
        <title>Population sequencing reveals clonal diversity and ancestral inbreeding in the grapevine cultivar Chardonnay.</title>
        <authorList>
            <person name="Roach M.J."/>
            <person name="Johnson D.L."/>
            <person name="Bohlmann J."/>
            <person name="van Vuuren H.J."/>
            <person name="Jones S.J."/>
            <person name="Pretorius I.S."/>
            <person name="Schmidt S.A."/>
            <person name="Borneman A.R."/>
        </authorList>
    </citation>
    <scope>NUCLEOTIDE SEQUENCE [LARGE SCALE GENOMIC DNA]</scope>
    <source>
        <strain evidence="2">cv. Chardonnay</strain>
        <tissue evidence="1">Leaf</tissue>
    </source>
</reference>
<name>A0A438J9I7_VITVI</name>
<evidence type="ECO:0000313" key="1">
    <source>
        <dbReference type="EMBL" id="RVX05631.1"/>
    </source>
</evidence>
<proteinExistence type="predicted"/>